<accession>A0A9Q0GVJ9</accession>
<proteinExistence type="predicted"/>
<dbReference type="Proteomes" id="UP001141806">
    <property type="component" value="Unassembled WGS sequence"/>
</dbReference>
<feature type="region of interest" description="Disordered" evidence="2">
    <location>
        <begin position="75"/>
        <end position="97"/>
    </location>
</feature>
<feature type="coiled-coil region" evidence="1">
    <location>
        <begin position="151"/>
        <end position="185"/>
    </location>
</feature>
<gene>
    <name evidence="3" type="ORF">NE237_011779</name>
</gene>
<dbReference type="EMBL" id="JAMYWD010000011">
    <property type="protein sequence ID" value="KAJ4954996.1"/>
    <property type="molecule type" value="Genomic_DNA"/>
</dbReference>
<evidence type="ECO:0000313" key="4">
    <source>
        <dbReference type="Proteomes" id="UP001141806"/>
    </source>
</evidence>
<protein>
    <submittedName>
        <fullName evidence="3">Uncharacterized protein</fullName>
    </submittedName>
</protein>
<organism evidence="3 4">
    <name type="scientific">Protea cynaroides</name>
    <dbReference type="NCBI Taxonomy" id="273540"/>
    <lineage>
        <taxon>Eukaryota</taxon>
        <taxon>Viridiplantae</taxon>
        <taxon>Streptophyta</taxon>
        <taxon>Embryophyta</taxon>
        <taxon>Tracheophyta</taxon>
        <taxon>Spermatophyta</taxon>
        <taxon>Magnoliopsida</taxon>
        <taxon>Proteales</taxon>
        <taxon>Proteaceae</taxon>
        <taxon>Protea</taxon>
    </lineage>
</organism>
<sequence>MKKEQSCKLESQAASRKKAKPSTEMTTDVTETTSRKKRSAKAYTVLRCSKRLQNAISCTQGKDIEPVVETIDLRGSDEEDHQDKEQNHSYEEKKLPEEDSSFLNLEGKIDYLTLLLEAQEKYHEAMKSMGADTCFHPQNLSSSDIKSQVKKDKYKQLYINSQKKIETMQEENRQLAVKLEIARGKLEAYEKGHSLFSETIERLKDAMLISTLTKTTEMMFGHSSRANNGDCVAPTVAEAKAPVTRKGKKA</sequence>
<dbReference type="PANTHER" id="PTHR38936">
    <property type="entry name" value="TITIN-LIKE ISOFORM X2"/>
    <property type="match status" value="1"/>
</dbReference>
<feature type="region of interest" description="Disordered" evidence="2">
    <location>
        <begin position="1"/>
        <end position="38"/>
    </location>
</feature>
<name>A0A9Q0GVJ9_9MAGN</name>
<dbReference type="PANTHER" id="PTHR38936:SF1">
    <property type="entry name" value="DUF641 DOMAIN-CONTAINING PROTEIN"/>
    <property type="match status" value="1"/>
</dbReference>
<comment type="caution">
    <text evidence="3">The sequence shown here is derived from an EMBL/GenBank/DDBJ whole genome shotgun (WGS) entry which is preliminary data.</text>
</comment>
<evidence type="ECO:0000256" key="2">
    <source>
        <dbReference type="SAM" id="MobiDB-lite"/>
    </source>
</evidence>
<reference evidence="3" key="1">
    <citation type="journal article" date="2023" name="Plant J.">
        <title>The genome of the king protea, Protea cynaroides.</title>
        <authorList>
            <person name="Chang J."/>
            <person name="Duong T.A."/>
            <person name="Schoeman C."/>
            <person name="Ma X."/>
            <person name="Roodt D."/>
            <person name="Barker N."/>
            <person name="Li Z."/>
            <person name="Van de Peer Y."/>
            <person name="Mizrachi E."/>
        </authorList>
    </citation>
    <scope>NUCLEOTIDE SEQUENCE</scope>
    <source>
        <tissue evidence="3">Young leaves</tissue>
    </source>
</reference>
<dbReference type="OrthoDB" id="1937314at2759"/>
<dbReference type="AlphaFoldDB" id="A0A9Q0GVJ9"/>
<keyword evidence="1" id="KW-0175">Coiled coil</keyword>
<feature type="compositionally biased region" description="Low complexity" evidence="2">
    <location>
        <begin position="23"/>
        <end position="32"/>
    </location>
</feature>
<keyword evidence="4" id="KW-1185">Reference proteome</keyword>
<evidence type="ECO:0000256" key="1">
    <source>
        <dbReference type="SAM" id="Coils"/>
    </source>
</evidence>
<evidence type="ECO:0000313" key="3">
    <source>
        <dbReference type="EMBL" id="KAJ4954996.1"/>
    </source>
</evidence>